<sequence length="193" mass="22329">MNEGRKENVFILRNIRRDEAEQYWPLRLEALKNHPEAFGASFEMSIQLPMSEVQERIHTEPDDYILGAYTEEGILTGTMGFKREHGLKLRHKGYIWGVYVSPSYRGCGLASRLLREVLDRGRELEGIEQINLSVVTTNESARRLYEQYGFETYGIERNALVVQGKGYDEAHMTYFYTDFLNESVVDVDKGGYL</sequence>
<feature type="domain" description="N-acetyltransferase" evidence="3">
    <location>
        <begin position="10"/>
        <end position="174"/>
    </location>
</feature>
<dbReference type="SUPFAM" id="SSF55729">
    <property type="entry name" value="Acyl-CoA N-acyltransferases (Nat)"/>
    <property type="match status" value="1"/>
</dbReference>
<evidence type="ECO:0000313" key="5">
    <source>
        <dbReference type="Proteomes" id="UP000250642"/>
    </source>
</evidence>
<dbReference type="GO" id="GO:0016747">
    <property type="term" value="F:acyltransferase activity, transferring groups other than amino-acyl groups"/>
    <property type="evidence" value="ECO:0007669"/>
    <property type="project" value="InterPro"/>
</dbReference>
<reference evidence="4 5" key="1">
    <citation type="submission" date="2018-04" db="EMBL/GenBank/DDBJ databases">
        <title>Paenibacillus taichungensis Genome sequencing and assembly.</title>
        <authorList>
            <person name="Xu J."/>
            <person name="Rensing C."/>
            <person name="Mazhar H.S."/>
        </authorList>
    </citation>
    <scope>NUCLEOTIDE SEQUENCE [LARGE SCALE GENOMIC DNA]</scope>
    <source>
        <strain evidence="4 5">NC1</strain>
    </source>
</reference>
<comment type="caution">
    <text evidence="4">The sequence shown here is derived from an EMBL/GenBank/DDBJ whole genome shotgun (WGS) entry which is preliminary data.</text>
</comment>
<dbReference type="Pfam" id="PF00583">
    <property type="entry name" value="Acetyltransf_1"/>
    <property type="match status" value="1"/>
</dbReference>
<dbReference type="Gene3D" id="3.40.630.30">
    <property type="match status" value="1"/>
</dbReference>
<dbReference type="PROSITE" id="PS51186">
    <property type="entry name" value="GNAT"/>
    <property type="match status" value="1"/>
</dbReference>
<dbReference type="PANTHER" id="PTHR43420:SF47">
    <property type="entry name" value="N-ACETYLTRANSFERASE DOMAIN-CONTAINING PROTEIN"/>
    <property type="match status" value="1"/>
</dbReference>
<gene>
    <name evidence="4" type="ORF">DC345_01360</name>
</gene>
<proteinExistence type="predicted"/>
<dbReference type="EMBL" id="QEVW01000001">
    <property type="protein sequence ID" value="RAW19449.1"/>
    <property type="molecule type" value="Genomic_DNA"/>
</dbReference>
<dbReference type="InterPro" id="IPR000182">
    <property type="entry name" value="GNAT_dom"/>
</dbReference>
<dbReference type="AlphaFoldDB" id="A0A329R5Z5"/>
<keyword evidence="2" id="KW-0012">Acyltransferase</keyword>
<dbReference type="InterPro" id="IPR016181">
    <property type="entry name" value="Acyl_CoA_acyltransferase"/>
</dbReference>
<dbReference type="InterPro" id="IPR050680">
    <property type="entry name" value="YpeA/RimI_acetyltransf"/>
</dbReference>
<dbReference type="RefSeq" id="WP_113051582.1">
    <property type="nucleotide sequence ID" value="NZ_QEVW01000001.1"/>
</dbReference>
<evidence type="ECO:0000256" key="1">
    <source>
        <dbReference type="ARBA" id="ARBA00022679"/>
    </source>
</evidence>
<accession>A0A329R5Z5</accession>
<name>A0A329R5Z5_9BACL</name>
<organism evidence="4 5">
    <name type="scientific">Paenibacillus taichungensis</name>
    <dbReference type="NCBI Taxonomy" id="484184"/>
    <lineage>
        <taxon>Bacteria</taxon>
        <taxon>Bacillati</taxon>
        <taxon>Bacillota</taxon>
        <taxon>Bacilli</taxon>
        <taxon>Bacillales</taxon>
        <taxon>Paenibacillaceae</taxon>
        <taxon>Paenibacillus</taxon>
    </lineage>
</organism>
<dbReference type="CDD" id="cd04301">
    <property type="entry name" value="NAT_SF"/>
    <property type="match status" value="1"/>
</dbReference>
<keyword evidence="1 4" id="KW-0808">Transferase</keyword>
<protein>
    <submittedName>
        <fullName evidence="4">GNAT family N-acetyltransferase</fullName>
    </submittedName>
</protein>
<evidence type="ECO:0000256" key="2">
    <source>
        <dbReference type="ARBA" id="ARBA00023315"/>
    </source>
</evidence>
<dbReference type="PANTHER" id="PTHR43420">
    <property type="entry name" value="ACETYLTRANSFERASE"/>
    <property type="match status" value="1"/>
</dbReference>
<dbReference type="Proteomes" id="UP000250642">
    <property type="component" value="Unassembled WGS sequence"/>
</dbReference>
<evidence type="ECO:0000313" key="4">
    <source>
        <dbReference type="EMBL" id="RAW19449.1"/>
    </source>
</evidence>
<evidence type="ECO:0000259" key="3">
    <source>
        <dbReference type="PROSITE" id="PS51186"/>
    </source>
</evidence>